<feature type="compositionally biased region" description="Polar residues" evidence="1">
    <location>
        <begin position="29"/>
        <end position="45"/>
    </location>
</feature>
<organism evidence="2 3">
    <name type="scientific">Psophocarpus tetragonolobus</name>
    <name type="common">Winged bean</name>
    <name type="synonym">Dolichos tetragonolobus</name>
    <dbReference type="NCBI Taxonomy" id="3891"/>
    <lineage>
        <taxon>Eukaryota</taxon>
        <taxon>Viridiplantae</taxon>
        <taxon>Streptophyta</taxon>
        <taxon>Embryophyta</taxon>
        <taxon>Tracheophyta</taxon>
        <taxon>Spermatophyta</taxon>
        <taxon>Magnoliopsida</taxon>
        <taxon>eudicotyledons</taxon>
        <taxon>Gunneridae</taxon>
        <taxon>Pentapetalae</taxon>
        <taxon>rosids</taxon>
        <taxon>fabids</taxon>
        <taxon>Fabales</taxon>
        <taxon>Fabaceae</taxon>
        <taxon>Papilionoideae</taxon>
        <taxon>50 kb inversion clade</taxon>
        <taxon>NPAAA clade</taxon>
        <taxon>indigoferoid/millettioid clade</taxon>
        <taxon>Phaseoleae</taxon>
        <taxon>Psophocarpus</taxon>
    </lineage>
</organism>
<comment type="caution">
    <text evidence="2">The sequence shown here is derived from an EMBL/GenBank/DDBJ whole genome shotgun (WGS) entry which is preliminary data.</text>
</comment>
<evidence type="ECO:0000313" key="2">
    <source>
        <dbReference type="EMBL" id="KAK7405387.1"/>
    </source>
</evidence>
<dbReference type="CDD" id="cd09272">
    <property type="entry name" value="RNase_HI_RT_Ty1"/>
    <property type="match status" value="1"/>
</dbReference>
<gene>
    <name evidence="2" type="ORF">VNO78_06644</name>
</gene>
<dbReference type="PANTHER" id="PTHR11439">
    <property type="entry name" value="GAG-POL-RELATED RETROTRANSPOSON"/>
    <property type="match status" value="1"/>
</dbReference>
<dbReference type="Proteomes" id="UP001386955">
    <property type="component" value="Unassembled WGS sequence"/>
</dbReference>
<evidence type="ECO:0000256" key="1">
    <source>
        <dbReference type="SAM" id="MobiDB-lite"/>
    </source>
</evidence>
<sequence length="401" mass="44600">MREELRLGVVVRQSHASKGVGHATGIGILNSNPVSRHDGANSTSLHRGYRMPKSNSLYYYETGHVAGYGAGCVTEPEYFEEALESEEKQQWLDEMEDEMKSLHDNRTYDLSPSNEAEKLDMEKVPYASAMGSLMYAMLCTRPNIAHAVGTVSRFLSNPSREHWRALKWILRYLHGTIDKKLCLGGDKPILVGYSNSDMGGDIDSRRSTSGYLIKFAGGAVAWQSKLQKCIALSTTETEFIAITEACKELLWLKKFLQEFGFVQDSYSLLVDNQSFIHLGKNSTFHSKSKHIDVRYHWIHDVLDAKLLELGKVHTDDNDADMMTKALPRGKFEVCCEIADLAGHANYVLAGVGLDHPNSKAHAKCMIGGTWVGQEDESHKLHVQSSCVACGSAIPNTLSLRK</sequence>
<accession>A0AAN9T2C2</accession>
<dbReference type="EMBL" id="JAYMYS010000002">
    <property type="protein sequence ID" value="KAK7405387.1"/>
    <property type="molecule type" value="Genomic_DNA"/>
</dbReference>
<name>A0AAN9T2C2_PSOTE</name>
<dbReference type="AlphaFoldDB" id="A0AAN9T2C2"/>
<evidence type="ECO:0008006" key="4">
    <source>
        <dbReference type="Google" id="ProtNLM"/>
    </source>
</evidence>
<feature type="region of interest" description="Disordered" evidence="1">
    <location>
        <begin position="21"/>
        <end position="47"/>
    </location>
</feature>
<keyword evidence="3" id="KW-1185">Reference proteome</keyword>
<dbReference type="PANTHER" id="PTHR11439:SF467">
    <property type="entry name" value="INTEGRASE CATALYTIC DOMAIN-CONTAINING PROTEIN"/>
    <property type="match status" value="1"/>
</dbReference>
<proteinExistence type="predicted"/>
<protein>
    <recommendedName>
        <fullName evidence="4">Retrovirus-related Pol polyprotein from transposon TNT 1-94</fullName>
    </recommendedName>
</protein>
<reference evidence="2 3" key="1">
    <citation type="submission" date="2024-01" db="EMBL/GenBank/DDBJ databases">
        <title>The genomes of 5 underutilized Papilionoideae crops provide insights into root nodulation and disease resistanc.</title>
        <authorList>
            <person name="Jiang F."/>
        </authorList>
    </citation>
    <scope>NUCLEOTIDE SEQUENCE [LARGE SCALE GENOMIC DNA]</scope>
    <source>
        <strain evidence="2">DUOXIRENSHENG_FW03</strain>
        <tissue evidence="2">Leaves</tissue>
    </source>
</reference>
<evidence type="ECO:0000313" key="3">
    <source>
        <dbReference type="Proteomes" id="UP001386955"/>
    </source>
</evidence>